<keyword evidence="2" id="KW-0862">Zinc</keyword>
<dbReference type="GO" id="GO:0008270">
    <property type="term" value="F:zinc ion binding"/>
    <property type="evidence" value="ECO:0007669"/>
    <property type="project" value="InterPro"/>
</dbReference>
<dbReference type="Proteomes" id="UP001203852">
    <property type="component" value="Unassembled WGS sequence"/>
</dbReference>
<dbReference type="InterPro" id="IPR021858">
    <property type="entry name" value="Fun_TF"/>
</dbReference>
<dbReference type="InterPro" id="IPR052360">
    <property type="entry name" value="Transcr_Regulatory_Proteins"/>
</dbReference>
<dbReference type="PROSITE" id="PS50048">
    <property type="entry name" value="ZN2_CY6_FUNGAL_2"/>
    <property type="match status" value="1"/>
</dbReference>
<keyword evidence="3" id="KW-0805">Transcription regulation</keyword>
<comment type="caution">
    <text evidence="8">The sequence shown here is derived from an EMBL/GenBank/DDBJ whole genome shotgun (WGS) entry which is preliminary data.</text>
</comment>
<reference evidence="8" key="1">
    <citation type="journal article" date="2022" name="bioRxiv">
        <title>Deciphering the potential niche of two novel black yeast fungi from a biological soil crust based on their genomes, phenotypes, and melanin regulation.</title>
        <authorList>
            <consortium name="DOE Joint Genome Institute"/>
            <person name="Carr E.C."/>
            <person name="Barton Q."/>
            <person name="Grambo S."/>
            <person name="Sullivan M."/>
            <person name="Renfro C.M."/>
            <person name="Kuo A."/>
            <person name="Pangilinan J."/>
            <person name="Lipzen A."/>
            <person name="Keymanesh K."/>
            <person name="Savage E."/>
            <person name="Barry K."/>
            <person name="Grigoriev I.V."/>
            <person name="Riekhof W.R."/>
            <person name="Harris S.S."/>
        </authorList>
    </citation>
    <scope>NUCLEOTIDE SEQUENCE</scope>
    <source>
        <strain evidence="8">JF 03-4F</strain>
    </source>
</reference>
<keyword evidence="6" id="KW-0539">Nucleus</keyword>
<dbReference type="Pfam" id="PF11951">
    <property type="entry name" value="Fungal_trans_2"/>
    <property type="match status" value="1"/>
</dbReference>
<evidence type="ECO:0000256" key="3">
    <source>
        <dbReference type="ARBA" id="ARBA00023015"/>
    </source>
</evidence>
<organism evidence="8 9">
    <name type="scientific">Exophiala viscosa</name>
    <dbReference type="NCBI Taxonomy" id="2486360"/>
    <lineage>
        <taxon>Eukaryota</taxon>
        <taxon>Fungi</taxon>
        <taxon>Dikarya</taxon>
        <taxon>Ascomycota</taxon>
        <taxon>Pezizomycotina</taxon>
        <taxon>Eurotiomycetes</taxon>
        <taxon>Chaetothyriomycetidae</taxon>
        <taxon>Chaetothyriales</taxon>
        <taxon>Herpotrichiellaceae</taxon>
        <taxon>Exophiala</taxon>
    </lineage>
</organism>
<dbReference type="InterPro" id="IPR036864">
    <property type="entry name" value="Zn2-C6_fun-type_DNA-bd_sf"/>
</dbReference>
<dbReference type="PROSITE" id="PS00463">
    <property type="entry name" value="ZN2_CY6_FUNGAL_1"/>
    <property type="match status" value="1"/>
</dbReference>
<evidence type="ECO:0000313" key="8">
    <source>
        <dbReference type="EMBL" id="KAI1611751.1"/>
    </source>
</evidence>
<dbReference type="PANTHER" id="PTHR36206">
    <property type="entry name" value="ASPERCRYPTIN BIOSYNTHESIS CLUSTER-SPECIFIC TRANSCRIPTION REGULATOR ATNN-RELATED"/>
    <property type="match status" value="1"/>
</dbReference>
<dbReference type="InterPro" id="IPR001138">
    <property type="entry name" value="Zn2Cys6_DnaBD"/>
</dbReference>
<dbReference type="SMART" id="SM00066">
    <property type="entry name" value="GAL4"/>
    <property type="match status" value="1"/>
</dbReference>
<evidence type="ECO:0000256" key="4">
    <source>
        <dbReference type="ARBA" id="ARBA00023125"/>
    </source>
</evidence>
<evidence type="ECO:0000256" key="5">
    <source>
        <dbReference type="ARBA" id="ARBA00023163"/>
    </source>
</evidence>
<dbReference type="GO" id="GO:0000981">
    <property type="term" value="F:DNA-binding transcription factor activity, RNA polymerase II-specific"/>
    <property type="evidence" value="ECO:0007669"/>
    <property type="project" value="InterPro"/>
</dbReference>
<dbReference type="EMBL" id="MU404356">
    <property type="protein sequence ID" value="KAI1611751.1"/>
    <property type="molecule type" value="Genomic_DNA"/>
</dbReference>
<dbReference type="AlphaFoldDB" id="A0AAN6IBW8"/>
<protein>
    <recommendedName>
        <fullName evidence="7">Zn(2)-C6 fungal-type domain-containing protein</fullName>
    </recommendedName>
</protein>
<dbReference type="Gene3D" id="4.10.240.10">
    <property type="entry name" value="Zn(2)-C6 fungal-type DNA-binding domain"/>
    <property type="match status" value="1"/>
</dbReference>
<evidence type="ECO:0000256" key="2">
    <source>
        <dbReference type="ARBA" id="ARBA00022833"/>
    </source>
</evidence>
<keyword evidence="5" id="KW-0804">Transcription</keyword>
<dbReference type="PANTHER" id="PTHR36206:SF12">
    <property type="entry name" value="ASPERCRYPTIN BIOSYNTHESIS CLUSTER-SPECIFIC TRANSCRIPTION REGULATOR ATNN-RELATED"/>
    <property type="match status" value="1"/>
</dbReference>
<accession>A0AAN6IBW8</accession>
<keyword evidence="4" id="KW-0238">DNA-binding</keyword>
<dbReference type="CDD" id="cd00067">
    <property type="entry name" value="GAL4"/>
    <property type="match status" value="1"/>
</dbReference>
<evidence type="ECO:0000259" key="7">
    <source>
        <dbReference type="PROSITE" id="PS50048"/>
    </source>
</evidence>
<dbReference type="GO" id="GO:0003677">
    <property type="term" value="F:DNA binding"/>
    <property type="evidence" value="ECO:0007669"/>
    <property type="project" value="UniProtKB-KW"/>
</dbReference>
<evidence type="ECO:0000256" key="6">
    <source>
        <dbReference type="ARBA" id="ARBA00023242"/>
    </source>
</evidence>
<feature type="domain" description="Zn(2)-C6 fungal-type" evidence="7">
    <location>
        <begin position="16"/>
        <end position="44"/>
    </location>
</feature>
<dbReference type="Pfam" id="PF00172">
    <property type="entry name" value="Zn_clus"/>
    <property type="match status" value="1"/>
</dbReference>
<sequence>MEGQNQGRRRSKTRTACITCKNRRVKCGEERPHCQRCIKAGRPCEGYQLLVVDGTCSVFNQKTNPLTLSSSDTLLSAFRATEHDWQAYGVYIQKAEPLNAGAFNADIWKKLIIQMAHTDATVRNAIFALGNLFKHSWNDSNNPHISACSCTHCLQALRSYNKSISSFSKHRAQDGPASVNVALASCALFIMFEVYRMHDGSGIALIDKWSNLLLEYL</sequence>
<evidence type="ECO:0000256" key="1">
    <source>
        <dbReference type="ARBA" id="ARBA00022723"/>
    </source>
</evidence>
<gene>
    <name evidence="8" type="ORF">EDD36DRAFT_489932</name>
</gene>
<evidence type="ECO:0000313" key="9">
    <source>
        <dbReference type="Proteomes" id="UP001203852"/>
    </source>
</evidence>
<keyword evidence="9" id="KW-1185">Reference proteome</keyword>
<dbReference type="PRINTS" id="PR00755">
    <property type="entry name" value="AFLATOXINBRP"/>
</dbReference>
<dbReference type="SUPFAM" id="SSF57701">
    <property type="entry name" value="Zn2/Cys6 DNA-binding domain"/>
    <property type="match status" value="1"/>
</dbReference>
<keyword evidence="1" id="KW-0479">Metal-binding</keyword>
<name>A0AAN6IBW8_9EURO</name>
<proteinExistence type="predicted"/>